<reference evidence="2 3" key="1">
    <citation type="journal article" date="2021" name="J. Hered.">
        <title>A chromosome-level genome assembly of the parasitoid wasp, Cotesia glomerata (Hymenoptera: Braconidae).</title>
        <authorList>
            <person name="Pinto B.J."/>
            <person name="Weis J.J."/>
            <person name="Gamble T."/>
            <person name="Ode P.J."/>
            <person name="Paul R."/>
            <person name="Zaspel J.M."/>
        </authorList>
    </citation>
    <scope>NUCLEOTIDE SEQUENCE [LARGE SCALE GENOMIC DNA]</scope>
    <source>
        <strain evidence="2">CgM1</strain>
    </source>
</reference>
<name>A0AAV7J655_COTGL</name>
<feature type="region of interest" description="Disordered" evidence="1">
    <location>
        <begin position="1"/>
        <end position="24"/>
    </location>
</feature>
<comment type="caution">
    <text evidence="2">The sequence shown here is derived from an EMBL/GenBank/DDBJ whole genome shotgun (WGS) entry which is preliminary data.</text>
</comment>
<sequence>MQEIHGSVIDQTNSEKDGDNQNQNVDVRRMVCRYRLSSLLPRRALLIKRLRERATENIAEYKLSVAYRYKVGAALIHHNTCVME</sequence>
<evidence type="ECO:0000313" key="3">
    <source>
        <dbReference type="Proteomes" id="UP000826195"/>
    </source>
</evidence>
<gene>
    <name evidence="2" type="ORF">KQX54_006558</name>
</gene>
<organism evidence="2 3">
    <name type="scientific">Cotesia glomerata</name>
    <name type="common">Lepidopteran parasitic wasp</name>
    <name type="synonym">Apanteles glomeratus</name>
    <dbReference type="NCBI Taxonomy" id="32391"/>
    <lineage>
        <taxon>Eukaryota</taxon>
        <taxon>Metazoa</taxon>
        <taxon>Ecdysozoa</taxon>
        <taxon>Arthropoda</taxon>
        <taxon>Hexapoda</taxon>
        <taxon>Insecta</taxon>
        <taxon>Pterygota</taxon>
        <taxon>Neoptera</taxon>
        <taxon>Endopterygota</taxon>
        <taxon>Hymenoptera</taxon>
        <taxon>Apocrita</taxon>
        <taxon>Ichneumonoidea</taxon>
        <taxon>Braconidae</taxon>
        <taxon>Microgastrinae</taxon>
        <taxon>Cotesia</taxon>
    </lineage>
</organism>
<evidence type="ECO:0000313" key="2">
    <source>
        <dbReference type="EMBL" id="KAH0567088.1"/>
    </source>
</evidence>
<protein>
    <submittedName>
        <fullName evidence="2">Uncharacterized protein</fullName>
    </submittedName>
</protein>
<evidence type="ECO:0000256" key="1">
    <source>
        <dbReference type="SAM" id="MobiDB-lite"/>
    </source>
</evidence>
<dbReference type="Proteomes" id="UP000826195">
    <property type="component" value="Unassembled WGS sequence"/>
</dbReference>
<keyword evidence="3" id="KW-1185">Reference proteome</keyword>
<proteinExistence type="predicted"/>
<dbReference type="EMBL" id="JAHXZJ010000001">
    <property type="protein sequence ID" value="KAH0567088.1"/>
    <property type="molecule type" value="Genomic_DNA"/>
</dbReference>
<dbReference type="AlphaFoldDB" id="A0AAV7J655"/>
<accession>A0AAV7J655</accession>